<evidence type="ECO:0000313" key="2">
    <source>
        <dbReference type="EMBL" id="CUO19734.1"/>
    </source>
</evidence>
<reference evidence="2 3" key="1">
    <citation type="submission" date="2015-09" db="EMBL/GenBank/DDBJ databases">
        <authorList>
            <consortium name="Pathogen Informatics"/>
        </authorList>
    </citation>
    <scope>NUCLEOTIDE SEQUENCE [LARGE SCALE GENOMIC DNA]</scope>
    <source>
        <strain evidence="2 3">2789STDY5834856</strain>
    </source>
</reference>
<proteinExistence type="predicted"/>
<feature type="transmembrane region" description="Helical" evidence="1">
    <location>
        <begin position="73"/>
        <end position="94"/>
    </location>
</feature>
<keyword evidence="1" id="KW-0812">Transmembrane</keyword>
<dbReference type="AlphaFoldDB" id="A0A174D2I2"/>
<evidence type="ECO:0000313" key="3">
    <source>
        <dbReference type="Proteomes" id="UP000095594"/>
    </source>
</evidence>
<dbReference type="Proteomes" id="UP000095594">
    <property type="component" value="Unassembled WGS sequence"/>
</dbReference>
<evidence type="ECO:0000256" key="1">
    <source>
        <dbReference type="SAM" id="Phobius"/>
    </source>
</evidence>
<keyword evidence="1" id="KW-0472">Membrane</keyword>
<dbReference type="RefSeq" id="WP_055264636.1">
    <property type="nucleotide sequence ID" value="NZ_CABIXQ010000006.1"/>
</dbReference>
<organism evidence="2 3">
    <name type="scientific">Clostridium disporicum</name>
    <dbReference type="NCBI Taxonomy" id="84024"/>
    <lineage>
        <taxon>Bacteria</taxon>
        <taxon>Bacillati</taxon>
        <taxon>Bacillota</taxon>
        <taxon>Clostridia</taxon>
        <taxon>Eubacteriales</taxon>
        <taxon>Clostridiaceae</taxon>
        <taxon>Clostridium</taxon>
    </lineage>
</organism>
<accession>A0A174D2I2</accession>
<protein>
    <submittedName>
        <fullName evidence="2">Uncharacterized protein</fullName>
    </submittedName>
</protein>
<sequence>MRLIDNIYIAEMILMLSSTVINVLFLAGFISDAYVQYGFILVILCGIGINYLLMKEKNNKKEKVVKLRTKKNILSIIIVVVICLSWITTYYLAIFNR</sequence>
<gene>
    <name evidence="2" type="ORF">ERS852471_01116</name>
</gene>
<feature type="transmembrane region" description="Helical" evidence="1">
    <location>
        <begin position="34"/>
        <end position="53"/>
    </location>
</feature>
<dbReference type="EMBL" id="CYZX01000006">
    <property type="protein sequence ID" value="CUO19734.1"/>
    <property type="molecule type" value="Genomic_DNA"/>
</dbReference>
<feature type="transmembrane region" description="Helical" evidence="1">
    <location>
        <begin position="7"/>
        <end position="28"/>
    </location>
</feature>
<keyword evidence="1" id="KW-1133">Transmembrane helix</keyword>
<name>A0A174D2I2_9CLOT</name>